<dbReference type="InterPro" id="IPR014001">
    <property type="entry name" value="Helicase_ATP-bd"/>
</dbReference>
<dbReference type="SMART" id="SM00487">
    <property type="entry name" value="DEXDc"/>
    <property type="match status" value="1"/>
</dbReference>
<organism evidence="5 6">
    <name type="scientific">Algoriphagus pacificus</name>
    <dbReference type="NCBI Taxonomy" id="2811234"/>
    <lineage>
        <taxon>Bacteria</taxon>
        <taxon>Pseudomonadati</taxon>
        <taxon>Bacteroidota</taxon>
        <taxon>Cytophagia</taxon>
        <taxon>Cytophagales</taxon>
        <taxon>Cyclobacteriaceae</taxon>
        <taxon>Algoriphagus</taxon>
    </lineage>
</organism>
<evidence type="ECO:0000256" key="2">
    <source>
        <dbReference type="ARBA" id="ARBA00022840"/>
    </source>
</evidence>
<keyword evidence="1" id="KW-0547">Nucleotide-binding</keyword>
<dbReference type="SUPFAM" id="SSF52540">
    <property type="entry name" value="P-loop containing nucleoside triphosphate hydrolases"/>
    <property type="match status" value="1"/>
</dbReference>
<dbReference type="InterPro" id="IPR027417">
    <property type="entry name" value="P-loop_NTPase"/>
</dbReference>
<dbReference type="Pfam" id="PF00271">
    <property type="entry name" value="Helicase_C"/>
    <property type="match status" value="1"/>
</dbReference>
<feature type="domain" description="Helicase C-terminal" evidence="4">
    <location>
        <begin position="239"/>
        <end position="396"/>
    </location>
</feature>
<keyword evidence="2" id="KW-0067">ATP-binding</keyword>
<accession>A0ABS3CLY6</accession>
<protein>
    <submittedName>
        <fullName evidence="5">DEAD/DEAH box helicase</fullName>
    </submittedName>
</protein>
<proteinExistence type="predicted"/>
<evidence type="ECO:0000313" key="6">
    <source>
        <dbReference type="Proteomes" id="UP000664480"/>
    </source>
</evidence>
<dbReference type="Pfam" id="PF00270">
    <property type="entry name" value="DEAD"/>
    <property type="match status" value="1"/>
</dbReference>
<dbReference type="InterPro" id="IPR011545">
    <property type="entry name" value="DEAD/DEAH_box_helicase_dom"/>
</dbReference>
<evidence type="ECO:0000256" key="1">
    <source>
        <dbReference type="ARBA" id="ARBA00022741"/>
    </source>
</evidence>
<dbReference type="PANTHER" id="PTHR47962:SF5">
    <property type="entry name" value="ATP-DEPENDENT HELICASE LHR-RELATED"/>
    <property type="match status" value="1"/>
</dbReference>
<sequence length="716" mass="82112">MSYHMLSEPIRRFIRDKGWESLRPIQNVAITKIMGTEENYILISRTASGKTEAAFLPILSKVNFMDKGIQVLYVSPLIALINDQFARVEDLCKYLDVKVTKWHGEANRTIKEKLVKDPSGIILITPESLEAMYVNRPYQVRTLFSDLRYVVIDEIHSFIGTDRGIQLQSILSRLQQVNNSRFSIVGLSATVSEANKFLEVKSFTGDVDHTKILIDRTPKEINAVFRFFKSEGEELPLELLKDLYRETKDSKVLVFPNSRGRAEEVAVKLKKISVKVNGHPNYFSHHSSVDRQVREYVEYFAKNNKHQSFCISCTSTLELGIDIGSVDEVVQIDSTHSIASLIQRVGRSGRKDEQQSNLFLYATDRWNLLQSIACWLLYKEGFIEPPQITEKPFDILLHQALSIAKGYSGLPISELIDQLFNNSAFSAIDQNEIEEIIDHLIEIDLLEKLRQEVIIGVEGEKVVNSRDFYSMFQSEDNFKVVNAGNNIGEVPYSPQLVENENILLAASIWKIKFVDEQAKRVEVVPAHDGKKPIFFGGAGTIHPKVREKMFELLYSTESYDFLDEPSAIELNILRKDFSVFDITDQRSQRPLKVSEQKLELFTFTGSRINRTIQFLFDMAGIPTILDEQKSVLEIKITEEEFNACWGSWNDSQVVLDLKIQQKVESSPSIMSFSKWAIYLPLSFQIKILKQKYFDFESAEKLLDQMKPVWNGRYTKS</sequence>
<evidence type="ECO:0000259" key="4">
    <source>
        <dbReference type="PROSITE" id="PS51194"/>
    </source>
</evidence>
<name>A0ABS3CLY6_9BACT</name>
<dbReference type="EMBL" id="JAFKCU010000008">
    <property type="protein sequence ID" value="MBN7818057.1"/>
    <property type="molecule type" value="Genomic_DNA"/>
</dbReference>
<gene>
    <name evidence="5" type="ORF">J0A69_21640</name>
</gene>
<dbReference type="InterPro" id="IPR052511">
    <property type="entry name" value="ATP-dep_Helicase"/>
</dbReference>
<keyword evidence="5" id="KW-0378">Hydrolase</keyword>
<feature type="domain" description="Helicase ATP-binding" evidence="3">
    <location>
        <begin position="31"/>
        <end position="209"/>
    </location>
</feature>
<comment type="caution">
    <text evidence="5">The sequence shown here is derived from an EMBL/GenBank/DDBJ whole genome shotgun (WGS) entry which is preliminary data.</text>
</comment>
<dbReference type="Proteomes" id="UP000664480">
    <property type="component" value="Unassembled WGS sequence"/>
</dbReference>
<dbReference type="InterPro" id="IPR001650">
    <property type="entry name" value="Helicase_C-like"/>
</dbReference>
<dbReference type="RefSeq" id="WP_206588721.1">
    <property type="nucleotide sequence ID" value="NZ_JAFKCU010000008.1"/>
</dbReference>
<dbReference type="Gene3D" id="3.40.50.300">
    <property type="entry name" value="P-loop containing nucleotide triphosphate hydrolases"/>
    <property type="match status" value="2"/>
</dbReference>
<dbReference type="PANTHER" id="PTHR47962">
    <property type="entry name" value="ATP-DEPENDENT HELICASE LHR-RELATED-RELATED"/>
    <property type="match status" value="1"/>
</dbReference>
<evidence type="ECO:0000259" key="3">
    <source>
        <dbReference type="PROSITE" id="PS51192"/>
    </source>
</evidence>
<keyword evidence="5" id="KW-0347">Helicase</keyword>
<reference evidence="5 6" key="1">
    <citation type="submission" date="2021-03" db="EMBL/GenBank/DDBJ databases">
        <title>novel species isolated from a fishpond in China.</title>
        <authorList>
            <person name="Lu H."/>
            <person name="Cai Z."/>
        </authorList>
    </citation>
    <scope>NUCLEOTIDE SEQUENCE [LARGE SCALE GENOMIC DNA]</scope>
    <source>
        <strain evidence="5 6">YJ13C</strain>
    </source>
</reference>
<dbReference type="PROSITE" id="PS51194">
    <property type="entry name" value="HELICASE_CTER"/>
    <property type="match status" value="1"/>
</dbReference>
<keyword evidence="6" id="KW-1185">Reference proteome</keyword>
<dbReference type="GO" id="GO:0004386">
    <property type="term" value="F:helicase activity"/>
    <property type="evidence" value="ECO:0007669"/>
    <property type="project" value="UniProtKB-KW"/>
</dbReference>
<dbReference type="PROSITE" id="PS51192">
    <property type="entry name" value="HELICASE_ATP_BIND_1"/>
    <property type="match status" value="1"/>
</dbReference>
<evidence type="ECO:0000313" key="5">
    <source>
        <dbReference type="EMBL" id="MBN7818057.1"/>
    </source>
</evidence>
<dbReference type="SMART" id="SM00490">
    <property type="entry name" value="HELICc"/>
    <property type="match status" value="1"/>
</dbReference>